<gene>
    <name evidence="1" type="ORF">LOK49_LG01G02803</name>
</gene>
<dbReference type="Proteomes" id="UP001060215">
    <property type="component" value="Chromosome 1"/>
</dbReference>
<sequence>MQYQPTKFLSADDSAISLTNIIRHHETEYLAALQASYSNLPVSVTTNDAGWQVSCSTFVFIESEPTTYINCVCISV</sequence>
<protein>
    <submittedName>
        <fullName evidence="1">F-actin-capping protein subunit alpha</fullName>
    </submittedName>
</protein>
<organism evidence="1 2">
    <name type="scientific">Camellia lanceoleosa</name>
    <dbReference type="NCBI Taxonomy" id="1840588"/>
    <lineage>
        <taxon>Eukaryota</taxon>
        <taxon>Viridiplantae</taxon>
        <taxon>Streptophyta</taxon>
        <taxon>Embryophyta</taxon>
        <taxon>Tracheophyta</taxon>
        <taxon>Spermatophyta</taxon>
        <taxon>Magnoliopsida</taxon>
        <taxon>eudicotyledons</taxon>
        <taxon>Gunneridae</taxon>
        <taxon>Pentapetalae</taxon>
        <taxon>asterids</taxon>
        <taxon>Ericales</taxon>
        <taxon>Theaceae</taxon>
        <taxon>Camellia</taxon>
    </lineage>
</organism>
<reference evidence="1 2" key="1">
    <citation type="journal article" date="2022" name="Plant J.">
        <title>Chromosome-level genome of Camellia lanceoleosa provides a valuable resource for understanding genome evolution and self-incompatibility.</title>
        <authorList>
            <person name="Gong W."/>
            <person name="Xiao S."/>
            <person name="Wang L."/>
            <person name="Liao Z."/>
            <person name="Chang Y."/>
            <person name="Mo W."/>
            <person name="Hu G."/>
            <person name="Li W."/>
            <person name="Zhao G."/>
            <person name="Zhu H."/>
            <person name="Hu X."/>
            <person name="Ji K."/>
            <person name="Xiang X."/>
            <person name="Song Q."/>
            <person name="Yuan D."/>
            <person name="Jin S."/>
            <person name="Zhang L."/>
        </authorList>
    </citation>
    <scope>NUCLEOTIDE SEQUENCE [LARGE SCALE GENOMIC DNA]</scope>
    <source>
        <strain evidence="1">SQ_2022a</strain>
    </source>
</reference>
<keyword evidence="2" id="KW-1185">Reference proteome</keyword>
<evidence type="ECO:0000313" key="2">
    <source>
        <dbReference type="Proteomes" id="UP001060215"/>
    </source>
</evidence>
<name>A0ACC0IYI0_9ERIC</name>
<comment type="caution">
    <text evidence="1">The sequence shown here is derived from an EMBL/GenBank/DDBJ whole genome shotgun (WGS) entry which is preliminary data.</text>
</comment>
<proteinExistence type="predicted"/>
<dbReference type="EMBL" id="CM045758">
    <property type="protein sequence ID" value="KAI8030498.1"/>
    <property type="molecule type" value="Genomic_DNA"/>
</dbReference>
<evidence type="ECO:0000313" key="1">
    <source>
        <dbReference type="EMBL" id="KAI8030498.1"/>
    </source>
</evidence>
<accession>A0ACC0IYI0</accession>